<accession>A0A1G2QGP0</accession>
<feature type="compositionally biased region" description="Basic and acidic residues" evidence="1">
    <location>
        <begin position="7"/>
        <end position="19"/>
    </location>
</feature>
<sequence length="60" mass="6433">MNPAAIRRSEGKPASDGVKEAQPTPSKKPVTNKNIKCRQTAKLILNSDNMALDQLLSEAG</sequence>
<comment type="caution">
    <text evidence="2">The sequence shown here is derived from an EMBL/GenBank/DDBJ whole genome shotgun (WGS) entry which is preliminary data.</text>
</comment>
<dbReference type="AlphaFoldDB" id="A0A1G2QGP0"/>
<proteinExistence type="predicted"/>
<dbReference type="Proteomes" id="UP000177838">
    <property type="component" value="Unassembled WGS sequence"/>
</dbReference>
<feature type="region of interest" description="Disordered" evidence="1">
    <location>
        <begin position="1"/>
        <end position="35"/>
    </location>
</feature>
<protein>
    <submittedName>
        <fullName evidence="2">Uncharacterized protein</fullName>
    </submittedName>
</protein>
<gene>
    <name evidence="2" type="ORF">A2589_02850</name>
</gene>
<reference evidence="2 3" key="1">
    <citation type="journal article" date="2016" name="Nat. Commun.">
        <title>Thousands of microbial genomes shed light on interconnected biogeochemical processes in an aquifer system.</title>
        <authorList>
            <person name="Anantharaman K."/>
            <person name="Brown C.T."/>
            <person name="Hug L.A."/>
            <person name="Sharon I."/>
            <person name="Castelle C.J."/>
            <person name="Probst A.J."/>
            <person name="Thomas B.C."/>
            <person name="Singh A."/>
            <person name="Wilkins M.J."/>
            <person name="Karaoz U."/>
            <person name="Brodie E.L."/>
            <person name="Williams K.H."/>
            <person name="Hubbard S.S."/>
            <person name="Banfield J.F."/>
        </authorList>
    </citation>
    <scope>NUCLEOTIDE SEQUENCE [LARGE SCALE GENOMIC DNA]</scope>
</reference>
<dbReference type="STRING" id="1802439.A2589_02850"/>
<evidence type="ECO:0000256" key="1">
    <source>
        <dbReference type="SAM" id="MobiDB-lite"/>
    </source>
</evidence>
<evidence type="ECO:0000313" key="3">
    <source>
        <dbReference type="Proteomes" id="UP000177838"/>
    </source>
</evidence>
<name>A0A1G2QGP0_9BACT</name>
<dbReference type="EMBL" id="MHTK01000005">
    <property type="protein sequence ID" value="OHA59756.1"/>
    <property type="molecule type" value="Genomic_DNA"/>
</dbReference>
<evidence type="ECO:0000313" key="2">
    <source>
        <dbReference type="EMBL" id="OHA59756.1"/>
    </source>
</evidence>
<organism evidence="2 3">
    <name type="scientific">Candidatus Vogelbacteria bacterium RIFOXYD1_FULL_46_19</name>
    <dbReference type="NCBI Taxonomy" id="1802439"/>
    <lineage>
        <taxon>Bacteria</taxon>
        <taxon>Candidatus Vogeliibacteriota</taxon>
    </lineage>
</organism>
<feature type="compositionally biased region" description="Polar residues" evidence="1">
    <location>
        <begin position="23"/>
        <end position="34"/>
    </location>
</feature>